<dbReference type="AlphaFoldDB" id="A0A9W4J6S5"/>
<name>A0A9W4J6S5_9EURO</name>
<dbReference type="Gene3D" id="3.40.50.720">
    <property type="entry name" value="NAD(P)-binding Rossmann-like Domain"/>
    <property type="match status" value="1"/>
</dbReference>
<dbReference type="PANTHER" id="PTHR42940">
    <property type="entry name" value="ALCOHOL DEHYDROGENASE 1-RELATED"/>
    <property type="match status" value="1"/>
</dbReference>
<gene>
    <name evidence="6" type="ORF">PSALAMII_LOCUS6238</name>
</gene>
<protein>
    <recommendedName>
        <fullName evidence="5">Alcohol dehydrogenase-like C-terminal domain-containing protein</fullName>
    </recommendedName>
</protein>
<dbReference type="GO" id="GO:0005737">
    <property type="term" value="C:cytoplasm"/>
    <property type="evidence" value="ECO:0007669"/>
    <property type="project" value="TreeGrafter"/>
</dbReference>
<evidence type="ECO:0000259" key="5">
    <source>
        <dbReference type="Pfam" id="PF00107"/>
    </source>
</evidence>
<dbReference type="EMBL" id="CAJVPA010000188">
    <property type="protein sequence ID" value="CAG8383037.1"/>
    <property type="molecule type" value="Genomic_DNA"/>
</dbReference>
<dbReference type="GO" id="GO:0046872">
    <property type="term" value="F:metal ion binding"/>
    <property type="evidence" value="ECO:0007669"/>
    <property type="project" value="UniProtKB-KW"/>
</dbReference>
<comment type="cofactor">
    <cofactor evidence="1">
        <name>Zn(2+)</name>
        <dbReference type="ChEBI" id="CHEBI:29105"/>
    </cofactor>
</comment>
<dbReference type="SUPFAM" id="SSF50129">
    <property type="entry name" value="GroES-like"/>
    <property type="match status" value="1"/>
</dbReference>
<dbReference type="InterPro" id="IPR011032">
    <property type="entry name" value="GroES-like_sf"/>
</dbReference>
<feature type="domain" description="Alcohol dehydrogenase-like C-terminal" evidence="5">
    <location>
        <begin position="64"/>
        <end position="188"/>
    </location>
</feature>
<dbReference type="SUPFAM" id="SSF51735">
    <property type="entry name" value="NAD(P)-binding Rossmann-fold domains"/>
    <property type="match status" value="1"/>
</dbReference>
<dbReference type="InterPro" id="IPR036291">
    <property type="entry name" value="NAD(P)-bd_dom_sf"/>
</dbReference>
<evidence type="ECO:0000313" key="6">
    <source>
        <dbReference type="EMBL" id="CAG8383037.1"/>
    </source>
</evidence>
<keyword evidence="3" id="KW-0862">Zinc</keyword>
<dbReference type="GO" id="GO:0004022">
    <property type="term" value="F:alcohol dehydrogenase (NAD+) activity"/>
    <property type="evidence" value="ECO:0007669"/>
    <property type="project" value="TreeGrafter"/>
</dbReference>
<reference evidence="6" key="1">
    <citation type="submission" date="2021-07" db="EMBL/GenBank/DDBJ databases">
        <authorList>
            <person name="Branca A.L. A."/>
        </authorList>
    </citation>
    <scope>NUCLEOTIDE SEQUENCE</scope>
</reference>
<dbReference type="Proteomes" id="UP001152646">
    <property type="component" value="Unassembled WGS sequence"/>
</dbReference>
<accession>A0A9W4J6S5</accession>
<proteinExistence type="predicted"/>
<evidence type="ECO:0000256" key="3">
    <source>
        <dbReference type="ARBA" id="ARBA00022833"/>
    </source>
</evidence>
<evidence type="ECO:0000256" key="4">
    <source>
        <dbReference type="ARBA" id="ARBA00023002"/>
    </source>
</evidence>
<dbReference type="Pfam" id="PF00107">
    <property type="entry name" value="ADH_zinc_N"/>
    <property type="match status" value="1"/>
</dbReference>
<dbReference type="InterPro" id="IPR013149">
    <property type="entry name" value="ADH-like_C"/>
</dbReference>
<keyword evidence="2" id="KW-0479">Metal-binding</keyword>
<evidence type="ECO:0000256" key="1">
    <source>
        <dbReference type="ARBA" id="ARBA00001947"/>
    </source>
</evidence>
<dbReference type="OrthoDB" id="4282844at2759"/>
<evidence type="ECO:0000256" key="2">
    <source>
        <dbReference type="ARBA" id="ARBA00022723"/>
    </source>
</evidence>
<dbReference type="PANTHER" id="PTHR42940:SF1">
    <property type="entry name" value="ENOYL REDUCTASE (ER) DOMAIN-CONTAINING PROTEIN"/>
    <property type="match status" value="1"/>
</dbReference>
<sequence>MSCELCATDMECHCAQAIPTGLKVSGTYQQYITSPARYTSRIPDSVDDCAAGPIMCSGSTMFRAIARAMGMRVIGIDAGPEKEKICLELGCEAFIDLKKSSNLSGEVRKIAEGKGAHGVFVTASSSAGYKVAPRMVRVGGVVVCVGMPPSGTVVAGDDPMYLILNNIKVVGSLTGSRQDTANALSMAARGLLKPIYELYDIVELPGAVQRLMQGKVNGRRVVRF</sequence>
<evidence type="ECO:0000313" key="7">
    <source>
        <dbReference type="Proteomes" id="UP001152646"/>
    </source>
</evidence>
<keyword evidence="4" id="KW-0560">Oxidoreductase</keyword>
<comment type="caution">
    <text evidence="6">The sequence shown here is derived from an EMBL/GenBank/DDBJ whole genome shotgun (WGS) entry which is preliminary data.</text>
</comment>
<organism evidence="6 7">
    <name type="scientific">Penicillium salamii</name>
    <dbReference type="NCBI Taxonomy" id="1612424"/>
    <lineage>
        <taxon>Eukaryota</taxon>
        <taxon>Fungi</taxon>
        <taxon>Dikarya</taxon>
        <taxon>Ascomycota</taxon>
        <taxon>Pezizomycotina</taxon>
        <taxon>Eurotiomycetes</taxon>
        <taxon>Eurotiomycetidae</taxon>
        <taxon>Eurotiales</taxon>
        <taxon>Aspergillaceae</taxon>
        <taxon>Penicillium</taxon>
    </lineage>
</organism>
<dbReference type="Gene3D" id="3.90.180.10">
    <property type="entry name" value="Medium-chain alcohol dehydrogenases, catalytic domain"/>
    <property type="match status" value="2"/>
</dbReference>